<dbReference type="Pfam" id="PF03061">
    <property type="entry name" value="4HBT"/>
    <property type="match status" value="1"/>
</dbReference>
<feature type="domain" description="Thioesterase" evidence="3">
    <location>
        <begin position="107"/>
        <end position="179"/>
    </location>
</feature>
<accession>A0A317Y028</accession>
<dbReference type="InParanoid" id="A0A317Y028"/>
<dbReference type="GO" id="GO:0047617">
    <property type="term" value="F:fatty acyl-CoA hydrolase activity"/>
    <property type="evidence" value="ECO:0007669"/>
    <property type="project" value="InterPro"/>
</dbReference>
<keyword evidence="2" id="KW-0378">Hydrolase</keyword>
<sequence length="225" mass="24118">MPPAVPKSLQDATQDAVDMVASLADTPGYSRSAIDPSICVVAVERTGLDQDGKSVREAADVDASEAVIKLAMKSPGKPDTPTQVRKDIHAKLVLRMRVNESMDNNLGNMHGGCGATIVDNVSSMVLYLHTSGVPGSPWSFLGVSQNINVLYLNACPIGSVVEIETYSAQVGRSIALLVTDIYLVQRDDGQQDDGESPLHNGKWKRIRKTLNGSHTKVDNSAHVKL</sequence>
<name>A0A317Y028_9BASI</name>
<dbReference type="EMBL" id="KZ819188">
    <property type="protein sequence ID" value="PWZ02891.1"/>
    <property type="molecule type" value="Genomic_DNA"/>
</dbReference>
<dbReference type="AlphaFoldDB" id="A0A317Y028"/>
<dbReference type="PANTHER" id="PTHR21660">
    <property type="entry name" value="THIOESTERASE SUPERFAMILY MEMBER-RELATED"/>
    <property type="match status" value="1"/>
</dbReference>
<protein>
    <recommendedName>
        <fullName evidence="3">Thioesterase domain-containing protein</fullName>
    </recommendedName>
</protein>
<dbReference type="Gene3D" id="3.10.129.10">
    <property type="entry name" value="Hotdog Thioesterase"/>
    <property type="match status" value="1"/>
</dbReference>
<organism evidence="4 5">
    <name type="scientific">Testicularia cyperi</name>
    <dbReference type="NCBI Taxonomy" id="1882483"/>
    <lineage>
        <taxon>Eukaryota</taxon>
        <taxon>Fungi</taxon>
        <taxon>Dikarya</taxon>
        <taxon>Basidiomycota</taxon>
        <taxon>Ustilaginomycotina</taxon>
        <taxon>Ustilaginomycetes</taxon>
        <taxon>Ustilaginales</taxon>
        <taxon>Anthracoideaceae</taxon>
        <taxon>Testicularia</taxon>
    </lineage>
</organism>
<dbReference type="CDD" id="cd03443">
    <property type="entry name" value="PaaI_thioesterase"/>
    <property type="match status" value="1"/>
</dbReference>
<evidence type="ECO:0000256" key="1">
    <source>
        <dbReference type="ARBA" id="ARBA00008324"/>
    </source>
</evidence>
<dbReference type="InterPro" id="IPR029069">
    <property type="entry name" value="HotDog_dom_sf"/>
</dbReference>
<comment type="similarity">
    <text evidence="1">Belongs to the thioesterase PaaI family.</text>
</comment>
<dbReference type="PANTHER" id="PTHR21660:SF1">
    <property type="entry name" value="ACYL-COENZYME A THIOESTERASE 13"/>
    <property type="match status" value="1"/>
</dbReference>
<keyword evidence="5" id="KW-1185">Reference proteome</keyword>
<gene>
    <name evidence="4" type="ORF">BCV70DRAFT_197148</name>
</gene>
<dbReference type="InterPro" id="IPR039298">
    <property type="entry name" value="ACOT13"/>
</dbReference>
<evidence type="ECO:0000313" key="4">
    <source>
        <dbReference type="EMBL" id="PWZ02891.1"/>
    </source>
</evidence>
<proteinExistence type="inferred from homology"/>
<dbReference type="Proteomes" id="UP000246740">
    <property type="component" value="Unassembled WGS sequence"/>
</dbReference>
<reference evidence="4 5" key="1">
    <citation type="journal article" date="2018" name="Mol. Biol. Evol.">
        <title>Broad Genomic Sampling Reveals a Smut Pathogenic Ancestry of the Fungal Clade Ustilaginomycotina.</title>
        <authorList>
            <person name="Kijpornyongpan T."/>
            <person name="Mondo S.J."/>
            <person name="Barry K."/>
            <person name="Sandor L."/>
            <person name="Lee J."/>
            <person name="Lipzen A."/>
            <person name="Pangilinan J."/>
            <person name="LaButti K."/>
            <person name="Hainaut M."/>
            <person name="Henrissat B."/>
            <person name="Grigoriev I.V."/>
            <person name="Spatafora J.W."/>
            <person name="Aime M.C."/>
        </authorList>
    </citation>
    <scope>NUCLEOTIDE SEQUENCE [LARGE SCALE GENOMIC DNA]</scope>
    <source>
        <strain evidence="4 5">MCA 3645</strain>
    </source>
</reference>
<evidence type="ECO:0000259" key="3">
    <source>
        <dbReference type="Pfam" id="PF03061"/>
    </source>
</evidence>
<evidence type="ECO:0000256" key="2">
    <source>
        <dbReference type="ARBA" id="ARBA00022801"/>
    </source>
</evidence>
<dbReference type="OrthoDB" id="2831072at2759"/>
<dbReference type="InterPro" id="IPR006683">
    <property type="entry name" value="Thioestr_dom"/>
</dbReference>
<evidence type="ECO:0000313" key="5">
    <source>
        <dbReference type="Proteomes" id="UP000246740"/>
    </source>
</evidence>
<dbReference type="STRING" id="1882483.A0A317Y028"/>
<dbReference type="SUPFAM" id="SSF54637">
    <property type="entry name" value="Thioesterase/thiol ester dehydrase-isomerase"/>
    <property type="match status" value="1"/>
</dbReference>